<dbReference type="PANTHER" id="PTHR45947">
    <property type="entry name" value="SULFOQUINOVOSYL TRANSFERASE SQD2"/>
    <property type="match status" value="1"/>
</dbReference>
<keyword evidence="7" id="KW-1185">Reference proteome</keyword>
<evidence type="ECO:0000313" key="7">
    <source>
        <dbReference type="Proteomes" id="UP000600171"/>
    </source>
</evidence>
<evidence type="ECO:0000259" key="4">
    <source>
        <dbReference type="Pfam" id="PF00534"/>
    </source>
</evidence>
<protein>
    <recommendedName>
        <fullName evidence="1">D-inositol 3-phosphate glycosyltransferase</fullName>
    </recommendedName>
</protein>
<comment type="caution">
    <text evidence="6">The sequence shown here is derived from an EMBL/GenBank/DDBJ whole genome shotgun (WGS) entry which is preliminary data.</text>
</comment>
<evidence type="ECO:0000256" key="2">
    <source>
        <dbReference type="ARBA" id="ARBA00022676"/>
    </source>
</evidence>
<dbReference type="PANTHER" id="PTHR45947:SF3">
    <property type="entry name" value="SULFOQUINOVOSYL TRANSFERASE SQD2"/>
    <property type="match status" value="1"/>
</dbReference>
<dbReference type="EMBL" id="BMDC01000002">
    <property type="protein sequence ID" value="GGH63001.1"/>
    <property type="molecule type" value="Genomic_DNA"/>
</dbReference>
<dbReference type="InterPro" id="IPR001296">
    <property type="entry name" value="Glyco_trans_1"/>
</dbReference>
<dbReference type="Pfam" id="PF00534">
    <property type="entry name" value="Glycos_transf_1"/>
    <property type="match status" value="1"/>
</dbReference>
<reference evidence="6 7" key="1">
    <citation type="journal article" date="2014" name="Int. J. Syst. Evol. Microbiol.">
        <title>Complete genome sequence of Corynebacterium casei LMG S-19264T (=DSM 44701T), isolated from a smear-ripened cheese.</title>
        <authorList>
            <consortium name="US DOE Joint Genome Institute (JGI-PGF)"/>
            <person name="Walter F."/>
            <person name="Albersmeier A."/>
            <person name="Kalinowski J."/>
            <person name="Ruckert C."/>
        </authorList>
    </citation>
    <scope>NUCLEOTIDE SEQUENCE [LARGE SCALE GENOMIC DNA]</scope>
    <source>
        <strain evidence="6 7">CCM 8669</strain>
    </source>
</reference>
<evidence type="ECO:0000256" key="3">
    <source>
        <dbReference type="ARBA" id="ARBA00022679"/>
    </source>
</evidence>
<organism evidence="6 7">
    <name type="scientific">Rothia aerolata</name>
    <dbReference type="NCBI Taxonomy" id="1812262"/>
    <lineage>
        <taxon>Bacteria</taxon>
        <taxon>Bacillati</taxon>
        <taxon>Actinomycetota</taxon>
        <taxon>Actinomycetes</taxon>
        <taxon>Micrococcales</taxon>
        <taxon>Micrococcaceae</taxon>
        <taxon>Rothia</taxon>
    </lineage>
</organism>
<evidence type="ECO:0000259" key="5">
    <source>
        <dbReference type="Pfam" id="PF13439"/>
    </source>
</evidence>
<dbReference type="SUPFAM" id="SSF53756">
    <property type="entry name" value="UDP-Glycosyltransferase/glycogen phosphorylase"/>
    <property type="match status" value="1"/>
</dbReference>
<dbReference type="AlphaFoldDB" id="A0A917ITB7"/>
<feature type="domain" description="Glycosyl transferase family 1" evidence="4">
    <location>
        <begin position="218"/>
        <end position="347"/>
    </location>
</feature>
<evidence type="ECO:0000313" key="6">
    <source>
        <dbReference type="EMBL" id="GGH63001.1"/>
    </source>
</evidence>
<sequence>MPQLFTHLRQLFPRPAAREEIAIAHDYLTQKGGAERVVLAMHRAFPEAKIYTTLYEPEATFPEFADAEIVVSPLNRIGFFRRNHRYALPVLPLVSSALKVPARKTLVSSTGWAHGFNFAGKSFIYCHSPARWVYLADQYLGKNESSAMGYALKILLPLLKLWDQKVARRAGTYVANSTTIQQRIKDVYGRDVDIIFPPFSLQVDAAEAPVEGLEDFLDDGDYFLLVSRLMPYKNIDRVVEAFNLMGKKLLVIGAGPMEEELKNMAGPSVEFVANIADEQLRFAYAHCKALLAVSYEDFGLTPLEAGAYGKPTIALKAGGYLDTIRESINGVFIEKPTVENICSAVERFDPEAFDAGKIQDYVQSFSEERFIQKLRERISSL</sequence>
<name>A0A917ITB7_9MICC</name>
<dbReference type="GO" id="GO:1901137">
    <property type="term" value="P:carbohydrate derivative biosynthetic process"/>
    <property type="evidence" value="ECO:0007669"/>
    <property type="project" value="UniProtKB-ARBA"/>
</dbReference>
<feature type="domain" description="Glycosyltransferase subfamily 4-like N-terminal" evidence="5">
    <location>
        <begin position="32"/>
        <end position="196"/>
    </location>
</feature>
<dbReference type="InterPro" id="IPR028098">
    <property type="entry name" value="Glyco_trans_4-like_N"/>
</dbReference>
<dbReference type="RefSeq" id="WP_188359639.1">
    <property type="nucleotide sequence ID" value="NZ_BMDC01000002.1"/>
</dbReference>
<keyword evidence="3 6" id="KW-0808">Transferase</keyword>
<dbReference type="InterPro" id="IPR050194">
    <property type="entry name" value="Glycosyltransferase_grp1"/>
</dbReference>
<dbReference type="GO" id="GO:0016757">
    <property type="term" value="F:glycosyltransferase activity"/>
    <property type="evidence" value="ECO:0007669"/>
    <property type="project" value="UniProtKB-KW"/>
</dbReference>
<evidence type="ECO:0000256" key="1">
    <source>
        <dbReference type="ARBA" id="ARBA00021292"/>
    </source>
</evidence>
<accession>A0A917ITB7</accession>
<proteinExistence type="predicted"/>
<keyword evidence="2" id="KW-0328">Glycosyltransferase</keyword>
<dbReference type="Gene3D" id="3.40.50.2000">
    <property type="entry name" value="Glycogen Phosphorylase B"/>
    <property type="match status" value="2"/>
</dbReference>
<dbReference type="Pfam" id="PF13439">
    <property type="entry name" value="Glyco_transf_4"/>
    <property type="match status" value="1"/>
</dbReference>
<gene>
    <name evidence="6" type="ORF">GCM10007359_13830</name>
</gene>
<dbReference type="Proteomes" id="UP000600171">
    <property type="component" value="Unassembled WGS sequence"/>
</dbReference>